<sequence length="473" mass="54531">MPKPIDSKLYSKVKAEADKMFASNSGIYKSSWIVREYKKRGGKYDGSKPKSSGLKRWYKENWLDLNRPIKSKSGKIVGYEKCGRADTNKDSYPLCRPSVKVSKKTPKTYKEISKKSIEKAKLDKRKVKGKGNIKFGGSACGSSCMVGGEANITKDEAIKCFYTLYKNGLYSEDLNEFKKLYKKWMLKNHPDKNDNNPNVIELVKVVNNCVSIATSYFEDFQTWVNAYKAHKAQQAQPQPQPRPQPRPQPQPQEQQREHQRWQPPAWKPTKPQQQPNEPQRPEPRQRQEQPSTGIGSRPINRSTFAHGFPKTNIPAAKMNVPGFGTSFIPSTRSQFGGKPQFYGRKSSMMVPVPKSVARWAEYAFKLKELGFKGARETGWKRAKQLSTKDTIPIEDLRYMRNWYARHRYTSYPGFKEWIDAGRPKDKKWHNVNSIISWVTWGGDAGFRWVNSTKTINLLNKHFSKSYEKIKRIV</sequence>
<feature type="compositionally biased region" description="Pro residues" evidence="1">
    <location>
        <begin position="238"/>
        <end position="250"/>
    </location>
</feature>
<feature type="region of interest" description="Disordered" evidence="1">
    <location>
        <begin position="230"/>
        <end position="310"/>
    </location>
</feature>
<reference evidence="3" key="1">
    <citation type="journal article" date="2020" name="Nature">
        <title>Giant virus diversity and host interactions through global metagenomics.</title>
        <authorList>
            <person name="Schulz F."/>
            <person name="Roux S."/>
            <person name="Paez-Espino D."/>
            <person name="Jungbluth S."/>
            <person name="Walsh D.A."/>
            <person name="Denef V.J."/>
            <person name="McMahon K.D."/>
            <person name="Konstantinidis K.T."/>
            <person name="Eloe-Fadrosh E.A."/>
            <person name="Kyrpides N.C."/>
            <person name="Woyke T."/>
        </authorList>
    </citation>
    <scope>NUCLEOTIDE SEQUENCE</scope>
    <source>
        <strain evidence="3">GVMAG-M-3300023179-107</strain>
    </source>
</reference>
<dbReference type="Pfam" id="PF19197">
    <property type="entry name" value="DUF5872"/>
    <property type="match status" value="1"/>
</dbReference>
<dbReference type="AlphaFoldDB" id="A0A6C0E4H3"/>
<dbReference type="InterPro" id="IPR001623">
    <property type="entry name" value="DnaJ_domain"/>
</dbReference>
<evidence type="ECO:0000259" key="2">
    <source>
        <dbReference type="Pfam" id="PF19197"/>
    </source>
</evidence>
<evidence type="ECO:0000256" key="1">
    <source>
        <dbReference type="SAM" id="MobiDB-lite"/>
    </source>
</evidence>
<accession>A0A6C0E4H3</accession>
<feature type="domain" description="DUF5872" evidence="2">
    <location>
        <begin position="4"/>
        <end position="132"/>
    </location>
</feature>
<dbReference type="CDD" id="cd06257">
    <property type="entry name" value="DnaJ"/>
    <property type="match status" value="1"/>
</dbReference>
<dbReference type="InterPro" id="IPR036869">
    <property type="entry name" value="J_dom_sf"/>
</dbReference>
<name>A0A6C0E4H3_9ZZZZ</name>
<dbReference type="SUPFAM" id="SSF46565">
    <property type="entry name" value="Chaperone J-domain"/>
    <property type="match status" value="1"/>
</dbReference>
<evidence type="ECO:0000313" key="3">
    <source>
        <dbReference type="EMBL" id="QHT22305.1"/>
    </source>
</evidence>
<organism evidence="3">
    <name type="scientific">viral metagenome</name>
    <dbReference type="NCBI Taxonomy" id="1070528"/>
    <lineage>
        <taxon>unclassified sequences</taxon>
        <taxon>metagenomes</taxon>
        <taxon>organismal metagenomes</taxon>
    </lineage>
</organism>
<dbReference type="EMBL" id="MN739708">
    <property type="protein sequence ID" value="QHT22305.1"/>
    <property type="molecule type" value="Genomic_DNA"/>
</dbReference>
<dbReference type="InterPro" id="IPR043803">
    <property type="entry name" value="DUF5872"/>
</dbReference>
<proteinExistence type="predicted"/>
<protein>
    <recommendedName>
        <fullName evidence="2">DUF5872 domain-containing protein</fullName>
    </recommendedName>
</protein>
<feature type="compositionally biased region" description="Polar residues" evidence="1">
    <location>
        <begin position="291"/>
        <end position="303"/>
    </location>
</feature>